<keyword evidence="2" id="KW-0436">Ligase</keyword>
<organism evidence="4 5">
    <name type="scientific">Aspergillus brasiliensis (strain CBS 101740 / IMI 381727 / IBT 21946)</name>
    <dbReference type="NCBI Taxonomy" id="767769"/>
    <lineage>
        <taxon>Eukaryota</taxon>
        <taxon>Fungi</taxon>
        <taxon>Dikarya</taxon>
        <taxon>Ascomycota</taxon>
        <taxon>Pezizomycotina</taxon>
        <taxon>Eurotiomycetes</taxon>
        <taxon>Eurotiomycetidae</taxon>
        <taxon>Eurotiales</taxon>
        <taxon>Aspergillaceae</taxon>
        <taxon>Aspergillus</taxon>
        <taxon>Aspergillus subgen. Circumdati</taxon>
    </lineage>
</organism>
<gene>
    <name evidence="4" type="ORF">ASPBRDRAFT_25100</name>
</gene>
<comment type="similarity">
    <text evidence="1">Belongs to the ATP-dependent AMP-binding enzyme family.</text>
</comment>
<dbReference type="InterPro" id="IPR020845">
    <property type="entry name" value="AMP-binding_CS"/>
</dbReference>
<dbReference type="Pfam" id="PF00501">
    <property type="entry name" value="AMP-binding"/>
    <property type="match status" value="1"/>
</dbReference>
<dbReference type="EMBL" id="KV878679">
    <property type="protein sequence ID" value="OJJ77433.1"/>
    <property type="molecule type" value="Genomic_DNA"/>
</dbReference>
<dbReference type="AlphaFoldDB" id="A0A1L9V0F5"/>
<evidence type="ECO:0000256" key="1">
    <source>
        <dbReference type="ARBA" id="ARBA00006432"/>
    </source>
</evidence>
<sequence>MAEISEIDAGPLANDHPSVFWHIEQGLRRGPDNAAVVCMHQPWDHLVDIVPIGEAPAKNPLGNPAENLADHHPCLTLSYRQIHGAALALAAGLQARGVRDGTRLLTLIPNGGEYAIILWACALLRLTLSSLEVSLLDDQSQLPILKDLQPGVVITPDGHAGDIIDQWIQPPPLHVSLSPLGNAHHNGCVSLSQLIALGHTVLPGENRLLELARQDDPDRIHSILFTSGTSGRPKGCPQRVAALTHVLEHLSWLITPDNATSVLQQAHNSRAIAPAHTLQTWRQGGAVIMAEQSFAVTDTLTALRNHDVTFLVLSPAMVHALARELDGQLRLTDSVRTVHLGGDAITHDVLRTCEGLFPKARVCISHGMTEGLGFFEWPFTKADKEIPLFGEICPTGAVAAGTRLRIWDPERRTVVLRGQPGVLQVQCESVISDYLVGGGDDAFHVEDDARWFVTGDVAVMDVSGLVFILGRTKDAIRRGGKTIMPAAVESCLEKYTEGQAAVVAYPAIDPRPIAVLSDMTDKTEDQIRAHVVDILGQDCLLDRVLSLRQIGLSEFPVNATHKVVRAEVQQAVAKYLSLPERVL</sequence>
<dbReference type="InterPro" id="IPR045851">
    <property type="entry name" value="AMP-bd_C_sf"/>
</dbReference>
<dbReference type="OMA" id="IGIPSPM"/>
<evidence type="ECO:0000313" key="4">
    <source>
        <dbReference type="EMBL" id="OJJ77433.1"/>
    </source>
</evidence>
<feature type="domain" description="AMP-dependent synthetase/ligase" evidence="3">
    <location>
        <begin position="76"/>
        <end position="435"/>
    </location>
</feature>
<dbReference type="SUPFAM" id="SSF56801">
    <property type="entry name" value="Acetyl-CoA synthetase-like"/>
    <property type="match status" value="1"/>
</dbReference>
<evidence type="ECO:0000313" key="5">
    <source>
        <dbReference type="Proteomes" id="UP000184499"/>
    </source>
</evidence>
<protein>
    <recommendedName>
        <fullName evidence="3">AMP-dependent synthetase/ligase domain-containing protein</fullName>
    </recommendedName>
</protein>
<dbReference type="STRING" id="767769.A0A1L9V0F5"/>
<proteinExistence type="inferred from homology"/>
<dbReference type="PANTHER" id="PTHR43201:SF5">
    <property type="entry name" value="MEDIUM-CHAIN ACYL-COA LIGASE ACSF2, MITOCHONDRIAL"/>
    <property type="match status" value="1"/>
</dbReference>
<dbReference type="RefSeq" id="XP_067484680.1">
    <property type="nucleotide sequence ID" value="XM_067622129.1"/>
</dbReference>
<evidence type="ECO:0000256" key="2">
    <source>
        <dbReference type="ARBA" id="ARBA00022598"/>
    </source>
</evidence>
<dbReference type="InterPro" id="IPR000873">
    <property type="entry name" value="AMP-dep_synth/lig_dom"/>
</dbReference>
<evidence type="ECO:0000259" key="3">
    <source>
        <dbReference type="Pfam" id="PF00501"/>
    </source>
</evidence>
<dbReference type="PROSITE" id="PS00455">
    <property type="entry name" value="AMP_BINDING"/>
    <property type="match status" value="1"/>
</dbReference>
<dbReference type="VEuPathDB" id="FungiDB:ASPBRDRAFT_25100"/>
<name>A0A1L9V0F5_ASPBC</name>
<accession>A0A1L9V0F5</accession>
<dbReference type="GO" id="GO:0006631">
    <property type="term" value="P:fatty acid metabolic process"/>
    <property type="evidence" value="ECO:0007669"/>
    <property type="project" value="TreeGrafter"/>
</dbReference>
<dbReference type="PANTHER" id="PTHR43201">
    <property type="entry name" value="ACYL-COA SYNTHETASE"/>
    <property type="match status" value="1"/>
</dbReference>
<dbReference type="Proteomes" id="UP000184499">
    <property type="component" value="Unassembled WGS sequence"/>
</dbReference>
<reference evidence="5" key="1">
    <citation type="journal article" date="2017" name="Genome Biol.">
        <title>Comparative genomics reveals high biological diversity and specific adaptations in the industrially and medically important fungal genus Aspergillus.</title>
        <authorList>
            <person name="de Vries R.P."/>
            <person name="Riley R."/>
            <person name="Wiebenga A."/>
            <person name="Aguilar-Osorio G."/>
            <person name="Amillis S."/>
            <person name="Uchima C.A."/>
            <person name="Anderluh G."/>
            <person name="Asadollahi M."/>
            <person name="Askin M."/>
            <person name="Barry K."/>
            <person name="Battaglia E."/>
            <person name="Bayram O."/>
            <person name="Benocci T."/>
            <person name="Braus-Stromeyer S.A."/>
            <person name="Caldana C."/>
            <person name="Canovas D."/>
            <person name="Cerqueira G.C."/>
            <person name="Chen F."/>
            <person name="Chen W."/>
            <person name="Choi C."/>
            <person name="Clum A."/>
            <person name="Dos Santos R.A."/>
            <person name="Damasio A.R."/>
            <person name="Diallinas G."/>
            <person name="Emri T."/>
            <person name="Fekete E."/>
            <person name="Flipphi M."/>
            <person name="Freyberg S."/>
            <person name="Gallo A."/>
            <person name="Gournas C."/>
            <person name="Habgood R."/>
            <person name="Hainaut M."/>
            <person name="Harispe M.L."/>
            <person name="Henrissat B."/>
            <person name="Hilden K.S."/>
            <person name="Hope R."/>
            <person name="Hossain A."/>
            <person name="Karabika E."/>
            <person name="Karaffa L."/>
            <person name="Karanyi Z."/>
            <person name="Krasevec N."/>
            <person name="Kuo A."/>
            <person name="Kusch H."/>
            <person name="LaButti K."/>
            <person name="Lagendijk E.L."/>
            <person name="Lapidus A."/>
            <person name="Levasseur A."/>
            <person name="Lindquist E."/>
            <person name="Lipzen A."/>
            <person name="Logrieco A.F."/>
            <person name="MacCabe A."/>
            <person name="Maekelae M.R."/>
            <person name="Malavazi I."/>
            <person name="Melin P."/>
            <person name="Meyer V."/>
            <person name="Mielnichuk N."/>
            <person name="Miskei M."/>
            <person name="Molnar A.P."/>
            <person name="Mule G."/>
            <person name="Ngan C.Y."/>
            <person name="Orejas M."/>
            <person name="Orosz E."/>
            <person name="Ouedraogo J.P."/>
            <person name="Overkamp K.M."/>
            <person name="Park H.-S."/>
            <person name="Perrone G."/>
            <person name="Piumi F."/>
            <person name="Punt P.J."/>
            <person name="Ram A.F."/>
            <person name="Ramon A."/>
            <person name="Rauscher S."/>
            <person name="Record E."/>
            <person name="Riano-Pachon D.M."/>
            <person name="Robert V."/>
            <person name="Roehrig J."/>
            <person name="Ruller R."/>
            <person name="Salamov A."/>
            <person name="Salih N.S."/>
            <person name="Samson R.A."/>
            <person name="Sandor E."/>
            <person name="Sanguinetti M."/>
            <person name="Schuetze T."/>
            <person name="Sepcic K."/>
            <person name="Shelest E."/>
            <person name="Sherlock G."/>
            <person name="Sophianopoulou V."/>
            <person name="Squina F.M."/>
            <person name="Sun H."/>
            <person name="Susca A."/>
            <person name="Todd R.B."/>
            <person name="Tsang A."/>
            <person name="Unkles S.E."/>
            <person name="van de Wiele N."/>
            <person name="van Rossen-Uffink D."/>
            <person name="Oliveira J.V."/>
            <person name="Vesth T.C."/>
            <person name="Visser J."/>
            <person name="Yu J.-H."/>
            <person name="Zhou M."/>
            <person name="Andersen M.R."/>
            <person name="Archer D.B."/>
            <person name="Baker S.E."/>
            <person name="Benoit I."/>
            <person name="Brakhage A.A."/>
            <person name="Braus G.H."/>
            <person name="Fischer R."/>
            <person name="Frisvad J.C."/>
            <person name="Goldman G.H."/>
            <person name="Houbraken J."/>
            <person name="Oakley B."/>
            <person name="Pocsi I."/>
            <person name="Scazzocchio C."/>
            <person name="Seiboth B."/>
            <person name="vanKuyk P.A."/>
            <person name="Wortman J."/>
            <person name="Dyer P.S."/>
            <person name="Grigoriev I.V."/>
        </authorList>
    </citation>
    <scope>NUCLEOTIDE SEQUENCE [LARGE SCALE GENOMIC DNA]</scope>
    <source>
        <strain evidence="5">CBS 101740 / IMI 381727 / IBT 21946</strain>
    </source>
</reference>
<dbReference type="OrthoDB" id="10253869at2759"/>
<dbReference type="GeneID" id="93574617"/>
<dbReference type="InterPro" id="IPR042099">
    <property type="entry name" value="ANL_N_sf"/>
</dbReference>
<dbReference type="Gene3D" id="3.30.300.30">
    <property type="match status" value="1"/>
</dbReference>
<dbReference type="Gene3D" id="3.40.50.12780">
    <property type="entry name" value="N-terminal domain of ligase-like"/>
    <property type="match status" value="1"/>
</dbReference>
<dbReference type="GO" id="GO:0031956">
    <property type="term" value="F:medium-chain fatty acid-CoA ligase activity"/>
    <property type="evidence" value="ECO:0007669"/>
    <property type="project" value="TreeGrafter"/>
</dbReference>
<keyword evidence="5" id="KW-1185">Reference proteome</keyword>